<dbReference type="EMBL" id="CM009296">
    <property type="protein sequence ID" value="KAI9391658.1"/>
    <property type="molecule type" value="Genomic_DNA"/>
</dbReference>
<evidence type="ECO:0000313" key="1">
    <source>
        <dbReference type="EMBL" id="KAI9391658.1"/>
    </source>
</evidence>
<dbReference type="Proteomes" id="UP000006729">
    <property type="component" value="Chromosome 7"/>
</dbReference>
<name>A0ACC0SR22_POPTR</name>
<sequence length="691" mass="75554">MQSMMLDASFLLLVSCILHFYYLSKGQEVTYCDNSMNYTSGSAYQQNLNLTLTSLAANASLTGYYISTVGQNPNLVYGLINCPGFISNEVCKTCANSVTTKIIQLCPNQKSASVCNENCSLQYSDSQFFSTADSAIRLSVFSSQNADDPFLFRSQLGSLLGNISNNAAADTSRLAVGRTSYTSSIYINGMAQCTRNLTGSECLLCLQIIISYITSLSSDSVGFRVYTLSCNIRYEIYSFFSLSSLPPPPPPPPSTPTPPPSTPTPPPSVQPNSTATATNDSTSNDGKSPNTVGTVVISVAVTLAVITAILCGFLFWKKRKTKRVGDIVHHSRHDDSQPCSPGADEEGYTTIDSLSIGLNTLREATGNFCDEYKLGQGGFGPVYKGKLRNGTEIAVKRLSNSSRQGLEELKTEVLLVAKLLHRNLVWLLGFCLEEEEKLLVYEYLPNGSLDKVLFDQNKRCSLEWERRHEIIIGIARGLLYLHEDSQLRIIHRDLKASNILLDESMQPKISDFGLARLFSGSQTQGNTNRIAGTYGYMAPEYAKKGHFSTKSDVYSFGILVLEIVTGQKISSFRHTINLQSCAWQHWTNGTALELVDPTLGGQWPENEILNCIHIGLLCVQEAFADRPTMSQIVMMLNGYTMTSPAPSRPGFYVSKANSGSASGTDDSGSSPLPVSLQQSVNCVSITDLYPR</sequence>
<evidence type="ECO:0000313" key="2">
    <source>
        <dbReference type="Proteomes" id="UP000006729"/>
    </source>
</evidence>
<gene>
    <name evidence="1" type="ORF">POPTR_007G120900v4</name>
</gene>
<protein>
    <submittedName>
        <fullName evidence="1">Uncharacterized protein</fullName>
    </submittedName>
</protein>
<organism evidence="1 2">
    <name type="scientific">Populus trichocarpa</name>
    <name type="common">Western balsam poplar</name>
    <name type="synonym">Populus balsamifera subsp. trichocarpa</name>
    <dbReference type="NCBI Taxonomy" id="3694"/>
    <lineage>
        <taxon>Eukaryota</taxon>
        <taxon>Viridiplantae</taxon>
        <taxon>Streptophyta</taxon>
        <taxon>Embryophyta</taxon>
        <taxon>Tracheophyta</taxon>
        <taxon>Spermatophyta</taxon>
        <taxon>Magnoliopsida</taxon>
        <taxon>eudicotyledons</taxon>
        <taxon>Gunneridae</taxon>
        <taxon>Pentapetalae</taxon>
        <taxon>rosids</taxon>
        <taxon>fabids</taxon>
        <taxon>Malpighiales</taxon>
        <taxon>Salicaceae</taxon>
        <taxon>Saliceae</taxon>
        <taxon>Populus</taxon>
    </lineage>
</organism>
<keyword evidence="2" id="KW-1185">Reference proteome</keyword>
<reference evidence="1 2" key="1">
    <citation type="journal article" date="2006" name="Science">
        <title>The genome of black cottonwood, Populus trichocarpa (Torr. &amp; Gray).</title>
        <authorList>
            <person name="Tuskan G.A."/>
            <person name="Difazio S."/>
            <person name="Jansson S."/>
            <person name="Bohlmann J."/>
            <person name="Grigoriev I."/>
            <person name="Hellsten U."/>
            <person name="Putnam N."/>
            <person name="Ralph S."/>
            <person name="Rombauts S."/>
            <person name="Salamov A."/>
            <person name="Schein J."/>
            <person name="Sterck L."/>
            <person name="Aerts A."/>
            <person name="Bhalerao R.R."/>
            <person name="Bhalerao R.P."/>
            <person name="Blaudez D."/>
            <person name="Boerjan W."/>
            <person name="Brun A."/>
            <person name="Brunner A."/>
            <person name="Busov V."/>
            <person name="Campbell M."/>
            <person name="Carlson J."/>
            <person name="Chalot M."/>
            <person name="Chapman J."/>
            <person name="Chen G.L."/>
            <person name="Cooper D."/>
            <person name="Coutinho P.M."/>
            <person name="Couturier J."/>
            <person name="Covert S."/>
            <person name="Cronk Q."/>
            <person name="Cunningham R."/>
            <person name="Davis J."/>
            <person name="Degroeve S."/>
            <person name="Dejardin A."/>
            <person name="Depamphilis C."/>
            <person name="Detter J."/>
            <person name="Dirks B."/>
            <person name="Dubchak I."/>
            <person name="Duplessis S."/>
            <person name="Ehlting J."/>
            <person name="Ellis B."/>
            <person name="Gendler K."/>
            <person name="Goodstein D."/>
            <person name="Gribskov M."/>
            <person name="Grimwood J."/>
            <person name="Groover A."/>
            <person name="Gunter L."/>
            <person name="Hamberger B."/>
            <person name="Heinze B."/>
            <person name="Helariutta Y."/>
            <person name="Henrissat B."/>
            <person name="Holligan D."/>
            <person name="Holt R."/>
            <person name="Huang W."/>
            <person name="Islam-Faridi N."/>
            <person name="Jones S."/>
            <person name="Jones-Rhoades M."/>
            <person name="Jorgensen R."/>
            <person name="Joshi C."/>
            <person name="Kangasjarvi J."/>
            <person name="Karlsson J."/>
            <person name="Kelleher C."/>
            <person name="Kirkpatrick R."/>
            <person name="Kirst M."/>
            <person name="Kohler A."/>
            <person name="Kalluri U."/>
            <person name="Larimer F."/>
            <person name="Leebens-Mack J."/>
            <person name="Leple J.C."/>
            <person name="Locascio P."/>
            <person name="Lou Y."/>
            <person name="Lucas S."/>
            <person name="Martin F."/>
            <person name="Montanini B."/>
            <person name="Napoli C."/>
            <person name="Nelson D.R."/>
            <person name="Nelson C."/>
            <person name="Nieminen K."/>
            <person name="Nilsson O."/>
            <person name="Pereda V."/>
            <person name="Peter G."/>
            <person name="Philippe R."/>
            <person name="Pilate G."/>
            <person name="Poliakov A."/>
            <person name="Razumovskaya J."/>
            <person name="Richardson P."/>
            <person name="Rinaldi C."/>
            <person name="Ritland K."/>
            <person name="Rouze P."/>
            <person name="Ryaboy D."/>
            <person name="Schmutz J."/>
            <person name="Schrader J."/>
            <person name="Segerman B."/>
            <person name="Shin H."/>
            <person name="Siddiqui A."/>
            <person name="Sterky F."/>
            <person name="Terry A."/>
            <person name="Tsai C.J."/>
            <person name="Uberbacher E."/>
            <person name="Unneberg P."/>
            <person name="Vahala J."/>
            <person name="Wall K."/>
            <person name="Wessler S."/>
            <person name="Yang G."/>
            <person name="Yin T."/>
            <person name="Douglas C."/>
            <person name="Marra M."/>
            <person name="Sandberg G."/>
            <person name="Van de Peer Y."/>
            <person name="Rokhsar D."/>
        </authorList>
    </citation>
    <scope>NUCLEOTIDE SEQUENCE [LARGE SCALE GENOMIC DNA]</scope>
    <source>
        <strain evidence="2">cv. Nisqually</strain>
    </source>
</reference>
<proteinExistence type="predicted"/>
<comment type="caution">
    <text evidence="1">The sequence shown here is derived from an EMBL/GenBank/DDBJ whole genome shotgun (WGS) entry which is preliminary data.</text>
</comment>
<accession>A0ACC0SR22</accession>